<name>A0A7X3G6Z1_9STRE</name>
<dbReference type="InterPro" id="IPR011855">
    <property type="entry name" value="Phgtail_TP901_1"/>
</dbReference>
<dbReference type="RefSeq" id="WP_160332078.1">
    <property type="nucleotide sequence ID" value="NZ_JAOBSU010000022.1"/>
</dbReference>
<evidence type="ECO:0000313" key="1">
    <source>
        <dbReference type="EMBL" id="MVX58246.1"/>
    </source>
</evidence>
<accession>A0A7X3G6Z1</accession>
<organism evidence="1 2">
    <name type="scientific">Streptococcus danieliae</name>
    <dbReference type="NCBI Taxonomy" id="747656"/>
    <lineage>
        <taxon>Bacteria</taxon>
        <taxon>Bacillati</taxon>
        <taxon>Bacillota</taxon>
        <taxon>Bacilli</taxon>
        <taxon>Lactobacillales</taxon>
        <taxon>Streptococcaceae</taxon>
        <taxon>Streptococcus</taxon>
    </lineage>
</organism>
<reference evidence="1 2" key="1">
    <citation type="submission" date="2019-12" db="EMBL/GenBank/DDBJ databases">
        <title>Microbes associate with the intestines of laboratory mice.</title>
        <authorList>
            <person name="Navarre W."/>
            <person name="Wong E."/>
        </authorList>
    </citation>
    <scope>NUCLEOTIDE SEQUENCE [LARGE SCALE GENOMIC DNA]</scope>
    <source>
        <strain evidence="1 2">NM51_B2-22</strain>
    </source>
</reference>
<protein>
    <submittedName>
        <fullName evidence="1">Phage major tail protein, TP901-1 family</fullName>
    </submittedName>
</protein>
<proteinExistence type="predicted"/>
<dbReference type="Proteomes" id="UP000461595">
    <property type="component" value="Unassembled WGS sequence"/>
</dbReference>
<gene>
    <name evidence="1" type="ORF">E5983_00975</name>
</gene>
<dbReference type="PRINTS" id="PR01998">
    <property type="entry name" value="MTP2STAPHYLO"/>
</dbReference>
<comment type="caution">
    <text evidence="1">The sequence shown here is derived from an EMBL/GenBank/DDBJ whole genome shotgun (WGS) entry which is preliminary data.</text>
</comment>
<dbReference type="PRINTS" id="PR01997">
    <property type="entry name" value="MTP2FAMILY"/>
</dbReference>
<dbReference type="AlphaFoldDB" id="A0A7X3G6Z1"/>
<dbReference type="Pfam" id="PF06199">
    <property type="entry name" value="Phage_tail_2"/>
    <property type="match status" value="1"/>
</dbReference>
<dbReference type="NCBIfam" id="TIGR02126">
    <property type="entry name" value="phgtail_TP901_1"/>
    <property type="match status" value="1"/>
</dbReference>
<sequence length="163" mass="17706">MANFGKDKILMFRKLGDKKAAAKLALQTEHSWNYERSNEATKTKDGAVVSDGGLEVTLQIEAVASHDELNKMLKDSVLQGFKLEVWEIDLAGTKQGGKYPALYAQGSLSNWETPANVEELETISTEMAIDGKPVEGYATLTADQEAAIRYAFADTTAITTSGN</sequence>
<evidence type="ECO:0000313" key="2">
    <source>
        <dbReference type="Proteomes" id="UP000461595"/>
    </source>
</evidence>
<dbReference type="InterPro" id="IPR022345">
    <property type="entry name" value="Phage_69_Orf23_MTP"/>
</dbReference>
<dbReference type="OrthoDB" id="2044969at2"/>
<dbReference type="EMBL" id="WSRS01000004">
    <property type="protein sequence ID" value="MVX58246.1"/>
    <property type="molecule type" value="Genomic_DNA"/>
</dbReference>